<evidence type="ECO:0000256" key="1">
    <source>
        <dbReference type="SAM" id="MobiDB-lite"/>
    </source>
</evidence>
<dbReference type="Proteomes" id="UP000613840">
    <property type="component" value="Unassembled WGS sequence"/>
</dbReference>
<dbReference type="RefSeq" id="WP_188895848.1">
    <property type="nucleotide sequence ID" value="NZ_BMMZ01000006.1"/>
</dbReference>
<reference evidence="5" key="1">
    <citation type="journal article" date="2014" name="Int. J. Syst. Evol. Microbiol.">
        <title>Complete genome sequence of Corynebacterium casei LMG S-19264T (=DSM 44701T), isolated from a smear-ripened cheese.</title>
        <authorList>
            <consortium name="US DOE Joint Genome Institute (JGI-PGF)"/>
            <person name="Walter F."/>
            <person name="Albersmeier A."/>
            <person name="Kalinowski J."/>
            <person name="Ruckert C."/>
        </authorList>
    </citation>
    <scope>NUCLEOTIDE SEQUENCE</scope>
    <source>
        <strain evidence="5">CGMCC 4.7306</strain>
    </source>
</reference>
<feature type="domain" description="DUF3048" evidence="3">
    <location>
        <begin position="75"/>
        <end position="195"/>
    </location>
</feature>
<proteinExistence type="predicted"/>
<keyword evidence="2" id="KW-0732">Signal</keyword>
<feature type="compositionally biased region" description="Low complexity" evidence="1">
    <location>
        <begin position="47"/>
        <end position="65"/>
    </location>
</feature>
<evidence type="ECO:0000256" key="2">
    <source>
        <dbReference type="SAM" id="SignalP"/>
    </source>
</evidence>
<dbReference type="EMBL" id="BMMZ01000006">
    <property type="protein sequence ID" value="GGL66645.1"/>
    <property type="molecule type" value="Genomic_DNA"/>
</dbReference>
<feature type="domain" description="DUF3048" evidence="4">
    <location>
        <begin position="231"/>
        <end position="332"/>
    </location>
</feature>
<gene>
    <name evidence="5" type="ORF">GCM10011575_26440</name>
</gene>
<evidence type="ECO:0000313" key="6">
    <source>
        <dbReference type="Proteomes" id="UP000613840"/>
    </source>
</evidence>
<accession>A0A917W5T0</accession>
<reference evidence="5" key="2">
    <citation type="submission" date="2020-09" db="EMBL/GenBank/DDBJ databases">
        <authorList>
            <person name="Sun Q."/>
            <person name="Zhou Y."/>
        </authorList>
    </citation>
    <scope>NUCLEOTIDE SEQUENCE</scope>
    <source>
        <strain evidence="5">CGMCC 4.7306</strain>
    </source>
</reference>
<dbReference type="AlphaFoldDB" id="A0A917W5T0"/>
<dbReference type="SUPFAM" id="SSF159774">
    <property type="entry name" value="YerB-like"/>
    <property type="match status" value="1"/>
</dbReference>
<protein>
    <recommendedName>
        <fullName evidence="7">DUF3048 domain-containing protein</fullName>
    </recommendedName>
</protein>
<feature type="signal peptide" evidence="2">
    <location>
        <begin position="1"/>
        <end position="26"/>
    </location>
</feature>
<dbReference type="Pfam" id="PF17479">
    <property type="entry name" value="DUF3048_C"/>
    <property type="match status" value="1"/>
</dbReference>
<evidence type="ECO:0000259" key="3">
    <source>
        <dbReference type="Pfam" id="PF11258"/>
    </source>
</evidence>
<organism evidence="5 6">
    <name type="scientific">Microlunatus endophyticus</name>
    <dbReference type="NCBI Taxonomy" id="1716077"/>
    <lineage>
        <taxon>Bacteria</taxon>
        <taxon>Bacillati</taxon>
        <taxon>Actinomycetota</taxon>
        <taxon>Actinomycetes</taxon>
        <taxon>Propionibacteriales</taxon>
        <taxon>Propionibacteriaceae</taxon>
        <taxon>Microlunatus</taxon>
    </lineage>
</organism>
<dbReference type="InterPro" id="IPR021416">
    <property type="entry name" value="DUF3048_N"/>
</dbReference>
<name>A0A917W5T0_9ACTN</name>
<feature type="region of interest" description="Disordered" evidence="1">
    <location>
        <begin position="33"/>
        <end position="72"/>
    </location>
</feature>
<dbReference type="InterPro" id="IPR023158">
    <property type="entry name" value="YerB-like_sf"/>
</dbReference>
<evidence type="ECO:0008006" key="7">
    <source>
        <dbReference type="Google" id="ProtNLM"/>
    </source>
</evidence>
<sequence length="337" mass="36180">MTARELKTRRLRVAAIGMGIVLCLTAAGCKGHDNAGQSPAPKPTTPSPSATSATPAPSPKSKPAAYDPLSGGKKVDGPVIGVKIDNVQAARPQSGLYQADMVVAERVEGNLTRLLAIYHTQWPKRVGPVRSARNTDVDLLPMFSKHPGLVYSGANRKVQKQLQNSPIRTLERSDRDYSRPAPHNVFVDLDQIRKQSGIGTEQSIGFAFGKSSQWNSAAGAPSVKIPIGVDTFGFSYAGNHYRGTWNGQAQTDQNGTPVTIDNIVDLKVNYYKDTKTTSHLSYVADTVGKGTVVVYSHGRKITGTWQRSSTTGPMTLKTSSGKSIVLAPGHTWLMLQG</sequence>
<evidence type="ECO:0000259" key="4">
    <source>
        <dbReference type="Pfam" id="PF17479"/>
    </source>
</evidence>
<dbReference type="PROSITE" id="PS51257">
    <property type="entry name" value="PROKAR_LIPOPROTEIN"/>
    <property type="match status" value="1"/>
</dbReference>
<dbReference type="Pfam" id="PF11258">
    <property type="entry name" value="DUF3048"/>
    <property type="match status" value="1"/>
</dbReference>
<evidence type="ECO:0000313" key="5">
    <source>
        <dbReference type="EMBL" id="GGL66645.1"/>
    </source>
</evidence>
<feature type="chain" id="PRO_5039359189" description="DUF3048 domain-containing protein" evidence="2">
    <location>
        <begin position="27"/>
        <end position="337"/>
    </location>
</feature>
<comment type="caution">
    <text evidence="5">The sequence shown here is derived from an EMBL/GenBank/DDBJ whole genome shotgun (WGS) entry which is preliminary data.</text>
</comment>
<keyword evidence="6" id="KW-1185">Reference proteome</keyword>
<dbReference type="Gene3D" id="3.50.90.10">
    <property type="entry name" value="YerB-like"/>
    <property type="match status" value="1"/>
</dbReference>
<dbReference type="InterPro" id="IPR035328">
    <property type="entry name" value="DUF3048_C"/>
</dbReference>